<dbReference type="OMA" id="HLICYCE"/>
<accession>A0A1I8BS78</accession>
<dbReference type="Pfam" id="PF05699">
    <property type="entry name" value="Dimer_Tnp_hAT"/>
    <property type="match status" value="1"/>
</dbReference>
<sequence length="154" mass="17100">MLHVTCVCHALNRVAEEANFSSIPTSIQKLEAQGLTLAESLDILGELRSKIAQSKGQIGESVLKKFNNVLEKNPASDLKILIDVAKVLTGGESEFDLEPDKIASLKYAPITSVDVERSFSAYKSIITEKRTSLTPENIEIHLICYCENRNQFFE</sequence>
<dbReference type="SUPFAM" id="SSF53098">
    <property type="entry name" value="Ribonuclease H-like"/>
    <property type="match status" value="1"/>
</dbReference>
<dbReference type="Proteomes" id="UP000095281">
    <property type="component" value="Unplaced"/>
</dbReference>
<evidence type="ECO:0000313" key="3">
    <source>
        <dbReference type="WBParaSite" id="MhA1_Contig448.frz3.gene2"/>
    </source>
</evidence>
<organism evidence="2 3">
    <name type="scientific">Meloidogyne hapla</name>
    <name type="common">Root-knot nematode worm</name>
    <dbReference type="NCBI Taxonomy" id="6305"/>
    <lineage>
        <taxon>Eukaryota</taxon>
        <taxon>Metazoa</taxon>
        <taxon>Ecdysozoa</taxon>
        <taxon>Nematoda</taxon>
        <taxon>Chromadorea</taxon>
        <taxon>Rhabditida</taxon>
        <taxon>Tylenchina</taxon>
        <taxon>Tylenchomorpha</taxon>
        <taxon>Tylenchoidea</taxon>
        <taxon>Meloidogynidae</taxon>
        <taxon>Meloidogyninae</taxon>
        <taxon>Meloidogyne</taxon>
    </lineage>
</organism>
<dbReference type="InterPro" id="IPR008906">
    <property type="entry name" value="HATC_C_dom"/>
</dbReference>
<feature type="domain" description="HAT C-terminal dimerisation" evidence="1">
    <location>
        <begin position="109"/>
        <end position="141"/>
    </location>
</feature>
<proteinExistence type="predicted"/>
<dbReference type="GO" id="GO:0046983">
    <property type="term" value="F:protein dimerization activity"/>
    <property type="evidence" value="ECO:0007669"/>
    <property type="project" value="InterPro"/>
</dbReference>
<name>A0A1I8BS78_MELHA</name>
<dbReference type="InterPro" id="IPR012337">
    <property type="entry name" value="RNaseH-like_sf"/>
</dbReference>
<reference evidence="3" key="1">
    <citation type="submission" date="2016-11" db="UniProtKB">
        <authorList>
            <consortium name="WormBaseParasite"/>
        </authorList>
    </citation>
    <scope>IDENTIFICATION</scope>
</reference>
<evidence type="ECO:0000259" key="1">
    <source>
        <dbReference type="Pfam" id="PF05699"/>
    </source>
</evidence>
<dbReference type="AlphaFoldDB" id="A0A1I8BS78"/>
<evidence type="ECO:0000313" key="2">
    <source>
        <dbReference type="Proteomes" id="UP000095281"/>
    </source>
</evidence>
<keyword evidence="2" id="KW-1185">Reference proteome</keyword>
<dbReference type="WBParaSite" id="MhA1_Contig448.frz3.gene2">
    <property type="protein sequence ID" value="MhA1_Contig448.frz3.gene2"/>
    <property type="gene ID" value="MhA1_Contig448.frz3.gene2"/>
</dbReference>
<protein>
    <submittedName>
        <fullName evidence="3">Dimer_Tnp_hAT domain-containing protein</fullName>
    </submittedName>
</protein>